<dbReference type="OrthoDB" id="167544at2157"/>
<name>A0A6B0SM83_9EURY</name>
<evidence type="ECO:0000256" key="1">
    <source>
        <dbReference type="SAM" id="MobiDB-lite"/>
    </source>
</evidence>
<organism evidence="2 3">
    <name type="scientific">Halobacterium bonnevillei</name>
    <dbReference type="NCBI Taxonomy" id="2692200"/>
    <lineage>
        <taxon>Archaea</taxon>
        <taxon>Methanobacteriati</taxon>
        <taxon>Methanobacteriota</taxon>
        <taxon>Stenosarchaea group</taxon>
        <taxon>Halobacteria</taxon>
        <taxon>Halobacteriales</taxon>
        <taxon>Halobacteriaceae</taxon>
        <taxon>Halobacterium</taxon>
    </lineage>
</organism>
<protein>
    <submittedName>
        <fullName evidence="2">Uncharacterized protein</fullName>
    </submittedName>
</protein>
<accession>A0A6B0SM83</accession>
<feature type="region of interest" description="Disordered" evidence="1">
    <location>
        <begin position="20"/>
        <end position="54"/>
    </location>
</feature>
<gene>
    <name evidence="2" type="ORF">GRX66_13630</name>
</gene>
<sequence>MNRRRVLVLAAGTAALTAGCLSDTESPSETTQQSSESRTEPPHQTTDPEIQTIAGNPPDAAVDCSDDTVEPVFVAGSETLSERVAGIELTASTEAVTLGDDIGFSLRNVDDQTHLLGTPYKYEIHRRENDEWIPVYHTDHFEWIDEGIEVAPDDGFDWAFTVAREGLQRENHQNSAYYVCSPIESGTYRFVYWGIVEADGGAEALAATFAVEDS</sequence>
<dbReference type="RefSeq" id="WP_159527052.1">
    <property type="nucleotide sequence ID" value="NZ_WUUU01000129.1"/>
</dbReference>
<comment type="caution">
    <text evidence="2">The sequence shown here is derived from an EMBL/GenBank/DDBJ whole genome shotgun (WGS) entry which is preliminary data.</text>
</comment>
<proteinExistence type="predicted"/>
<dbReference type="Proteomes" id="UP000471521">
    <property type="component" value="Unassembled WGS sequence"/>
</dbReference>
<evidence type="ECO:0000313" key="2">
    <source>
        <dbReference type="EMBL" id="MXR21596.1"/>
    </source>
</evidence>
<reference evidence="2 3" key="1">
    <citation type="submission" date="2019-12" db="EMBL/GenBank/DDBJ databases">
        <title>Isolation and characterization of three novel carbon monoxide-oxidizing members of Halobacteria from salione crusts and soils.</title>
        <authorList>
            <person name="Myers M.R."/>
            <person name="King G.M."/>
        </authorList>
    </citation>
    <scope>NUCLEOTIDE SEQUENCE [LARGE SCALE GENOMIC DNA]</scope>
    <source>
        <strain evidence="2 3">PCN9</strain>
    </source>
</reference>
<keyword evidence="3" id="KW-1185">Reference proteome</keyword>
<evidence type="ECO:0000313" key="3">
    <source>
        <dbReference type="Proteomes" id="UP000471521"/>
    </source>
</evidence>
<dbReference type="PROSITE" id="PS51257">
    <property type="entry name" value="PROKAR_LIPOPROTEIN"/>
    <property type="match status" value="1"/>
</dbReference>
<dbReference type="AlphaFoldDB" id="A0A6B0SM83"/>
<feature type="compositionally biased region" description="Low complexity" evidence="1">
    <location>
        <begin position="20"/>
        <end position="36"/>
    </location>
</feature>
<dbReference type="EMBL" id="WUUU01000129">
    <property type="protein sequence ID" value="MXR21596.1"/>
    <property type="molecule type" value="Genomic_DNA"/>
</dbReference>